<evidence type="ECO:0000313" key="3">
    <source>
        <dbReference type="Proteomes" id="UP000187344"/>
    </source>
</evidence>
<sequence>MSYRKVKKETYFNAKSRNSHPDEENKDRNKIHLLLAQKVKKNELFTSIATRIVKL</sequence>
<dbReference type="AlphaFoldDB" id="A0A1R0F922"/>
<proteinExistence type="predicted"/>
<feature type="region of interest" description="Disordered" evidence="1">
    <location>
        <begin position="1"/>
        <end position="28"/>
    </location>
</feature>
<evidence type="ECO:0000313" key="2">
    <source>
        <dbReference type="EMBL" id="OLY43468.1"/>
    </source>
</evidence>
<organism evidence="2 3">
    <name type="scientific">Bartonella apis</name>
    <dbReference type="NCBI Taxonomy" id="1686310"/>
    <lineage>
        <taxon>Bacteria</taxon>
        <taxon>Pseudomonadati</taxon>
        <taxon>Pseudomonadota</taxon>
        <taxon>Alphaproteobacteria</taxon>
        <taxon>Hyphomicrobiales</taxon>
        <taxon>Bartonellaceae</taxon>
        <taxon>Bartonella</taxon>
    </lineage>
</organism>
<dbReference type="EMBL" id="LXYT01000002">
    <property type="protein sequence ID" value="OLY43468.1"/>
    <property type="molecule type" value="Genomic_DNA"/>
</dbReference>
<keyword evidence="3" id="KW-1185">Reference proteome</keyword>
<dbReference type="Proteomes" id="UP000187344">
    <property type="component" value="Unassembled WGS sequence"/>
</dbReference>
<gene>
    <name evidence="2" type="ORF">PEB0149_008950</name>
</gene>
<protein>
    <submittedName>
        <fullName evidence="2">Uncharacterized protein</fullName>
    </submittedName>
</protein>
<evidence type="ECO:0000256" key="1">
    <source>
        <dbReference type="SAM" id="MobiDB-lite"/>
    </source>
</evidence>
<accession>A0A1R0F922</accession>
<feature type="compositionally biased region" description="Basic and acidic residues" evidence="1">
    <location>
        <begin position="19"/>
        <end position="28"/>
    </location>
</feature>
<name>A0A1R0F922_9HYPH</name>
<reference evidence="2 3" key="1">
    <citation type="submission" date="2016-12" db="EMBL/GenBank/DDBJ databases">
        <title>Comparative genomics of Bartonella apis.</title>
        <authorList>
            <person name="Engel P."/>
        </authorList>
    </citation>
    <scope>NUCLEOTIDE SEQUENCE [LARGE SCALE GENOMIC DNA]</scope>
    <source>
        <strain evidence="2 3">PEB0149</strain>
    </source>
</reference>
<comment type="caution">
    <text evidence="2">The sequence shown here is derived from an EMBL/GenBank/DDBJ whole genome shotgun (WGS) entry which is preliminary data.</text>
</comment>